<feature type="compositionally biased region" description="Polar residues" evidence="2">
    <location>
        <begin position="641"/>
        <end position="659"/>
    </location>
</feature>
<gene>
    <name evidence="5" type="ORF">Ciccas_006191</name>
</gene>
<name>A0ABD2Q6H1_9PLAT</name>
<dbReference type="Pfam" id="PF00041">
    <property type="entry name" value="fn3"/>
    <property type="match status" value="1"/>
</dbReference>
<dbReference type="AlphaFoldDB" id="A0ABD2Q6H1"/>
<comment type="caution">
    <text evidence="5">The sequence shown here is derived from an EMBL/GenBank/DDBJ whole genome shotgun (WGS) entry which is preliminary data.</text>
</comment>
<evidence type="ECO:0000313" key="5">
    <source>
        <dbReference type="EMBL" id="KAL3315174.1"/>
    </source>
</evidence>
<sequence>MSAQCSVIIQIVTELNTMKEPAMSSFPAAVADRHVIFIPDNPQLSKLLAHPKIHLTELTADSAYRIRVFSVLDEHRSFNFSELVFRTKPASQYFKFLSSFSSSEARSSNAAARLCHHQRLTLEDLAETSTPAKEVEVAGDLRSVLVDNLSPDSFYRVSIYAITSDSIQGLTSVLHSTQRIPAELPTGPPKNATSKFLDANGLGAKVANLQLITETDSISLTWSKPAELGPVALTGYSIKWGESAHKFVPENTLHYTIEHLQPNTRYTVSIIPMGRDWQGVPTEEEVSTKEEPLESHMPIPMNLRSTSTGSNWLSLRWDPVVSCLSTGESCVPLSYQVHCQFPHQFASHRSHENGVFFNVSENVLTLQNLSANQKYNFAVRSVLFNPRNQLPVYGPWSLSHVSATKAFVDNEGLKFQLLGDSVPQLKLSWHSVQFSKPLKEFQLRYTEERYRKWKILAIRSEIRERVFSNLKPGALYLFQLIFHFIDGKFVSDPIEAFRMPDELGNQGGKIMLKGTYHELKEIPLLTRNALPSLYTDPELEQQTFSLKQQTGDSFPDRDKDEKWSTIMLIAIIIGSVIGSLILVLLGIIACLLCAKSLGAFPNTSLKNGRIFVAGSQVPTEQFSPSLPHYHMSPQAMGAGATDSTLARSSTSGVSNNQLLRNGPPLANGSSCSNAEYPFSNSSSPAAVPALQQGTATYHFQGSNQRVPIVVTGSQNATLKMDQNAASSIEAWQKQSAAYMQHDTGSKVSIKI</sequence>
<dbReference type="PANTHER" id="PTHR46708:SF2">
    <property type="entry name" value="FIBRONECTIN TYPE-III DOMAIN-CONTAINING PROTEIN"/>
    <property type="match status" value="1"/>
</dbReference>
<evidence type="ECO:0000256" key="3">
    <source>
        <dbReference type="SAM" id="Phobius"/>
    </source>
</evidence>
<evidence type="ECO:0000313" key="6">
    <source>
        <dbReference type="Proteomes" id="UP001626550"/>
    </source>
</evidence>
<keyword evidence="3" id="KW-0812">Transmembrane</keyword>
<dbReference type="Gene3D" id="2.60.40.10">
    <property type="entry name" value="Immunoglobulins"/>
    <property type="match status" value="2"/>
</dbReference>
<feature type="region of interest" description="Disordered" evidence="2">
    <location>
        <begin position="637"/>
        <end position="659"/>
    </location>
</feature>
<dbReference type="CDD" id="cd00063">
    <property type="entry name" value="FN3"/>
    <property type="match status" value="2"/>
</dbReference>
<keyword evidence="3" id="KW-0472">Membrane</keyword>
<keyword evidence="6" id="KW-1185">Reference proteome</keyword>
<dbReference type="InterPro" id="IPR036116">
    <property type="entry name" value="FN3_sf"/>
</dbReference>
<evidence type="ECO:0000256" key="1">
    <source>
        <dbReference type="ARBA" id="ARBA00022737"/>
    </source>
</evidence>
<feature type="domain" description="Fibronectin type-III" evidence="4">
    <location>
        <begin position="205"/>
        <end position="292"/>
    </location>
</feature>
<keyword evidence="3" id="KW-1133">Transmembrane helix</keyword>
<organism evidence="5 6">
    <name type="scientific">Cichlidogyrus casuarinus</name>
    <dbReference type="NCBI Taxonomy" id="1844966"/>
    <lineage>
        <taxon>Eukaryota</taxon>
        <taxon>Metazoa</taxon>
        <taxon>Spiralia</taxon>
        <taxon>Lophotrochozoa</taxon>
        <taxon>Platyhelminthes</taxon>
        <taxon>Monogenea</taxon>
        <taxon>Monopisthocotylea</taxon>
        <taxon>Dactylogyridea</taxon>
        <taxon>Ancyrocephalidae</taxon>
        <taxon>Cichlidogyrus</taxon>
    </lineage>
</organism>
<dbReference type="PANTHER" id="PTHR46708">
    <property type="entry name" value="TENASCIN"/>
    <property type="match status" value="1"/>
</dbReference>
<proteinExistence type="predicted"/>
<dbReference type="SUPFAM" id="SSF49265">
    <property type="entry name" value="Fibronectin type III"/>
    <property type="match status" value="2"/>
</dbReference>
<evidence type="ECO:0000259" key="4">
    <source>
        <dbReference type="PROSITE" id="PS50853"/>
    </source>
</evidence>
<evidence type="ECO:0000256" key="2">
    <source>
        <dbReference type="SAM" id="MobiDB-lite"/>
    </source>
</evidence>
<protein>
    <recommendedName>
        <fullName evidence="4">Fibronectin type-III domain-containing protein</fullName>
    </recommendedName>
</protein>
<dbReference type="InterPro" id="IPR003961">
    <property type="entry name" value="FN3_dom"/>
</dbReference>
<dbReference type="InterPro" id="IPR050991">
    <property type="entry name" value="ECM_Regulatory_Proteins"/>
</dbReference>
<feature type="domain" description="Fibronectin type-III" evidence="4">
    <location>
        <begin position="299"/>
        <end position="407"/>
    </location>
</feature>
<dbReference type="InterPro" id="IPR013783">
    <property type="entry name" value="Ig-like_fold"/>
</dbReference>
<feature type="transmembrane region" description="Helical" evidence="3">
    <location>
        <begin position="566"/>
        <end position="594"/>
    </location>
</feature>
<dbReference type="Proteomes" id="UP001626550">
    <property type="component" value="Unassembled WGS sequence"/>
</dbReference>
<keyword evidence="1" id="KW-0677">Repeat</keyword>
<accession>A0ABD2Q6H1</accession>
<dbReference type="SMART" id="SM00060">
    <property type="entry name" value="FN3"/>
    <property type="match status" value="3"/>
</dbReference>
<reference evidence="5 6" key="1">
    <citation type="submission" date="2024-11" db="EMBL/GenBank/DDBJ databases">
        <title>Adaptive evolution of stress response genes in parasites aligns with host niche diversity.</title>
        <authorList>
            <person name="Hahn C."/>
            <person name="Resl P."/>
        </authorList>
    </citation>
    <scope>NUCLEOTIDE SEQUENCE [LARGE SCALE GENOMIC DNA]</scope>
    <source>
        <strain evidence="5">EGGRZ-B1_66</strain>
        <tissue evidence="5">Body</tissue>
    </source>
</reference>
<dbReference type="PROSITE" id="PS50853">
    <property type="entry name" value="FN3"/>
    <property type="match status" value="2"/>
</dbReference>
<dbReference type="EMBL" id="JBJKFK010000808">
    <property type="protein sequence ID" value="KAL3315174.1"/>
    <property type="molecule type" value="Genomic_DNA"/>
</dbReference>